<reference evidence="1 2" key="1">
    <citation type="journal article" date="2016" name="PLoS Pathog.">
        <title>Biosynthesis of antibiotic leucinostatins in bio-control fungus Purpureocillium lilacinum and their inhibition on phytophthora revealed by genome mining.</title>
        <authorList>
            <person name="Wang G."/>
            <person name="Liu Z."/>
            <person name="Lin R."/>
            <person name="Li E."/>
            <person name="Mao Z."/>
            <person name="Ling J."/>
            <person name="Yang Y."/>
            <person name="Yin W.B."/>
            <person name="Xie B."/>
        </authorList>
    </citation>
    <scope>NUCLEOTIDE SEQUENCE [LARGE SCALE GENOMIC DNA]</scope>
    <source>
        <strain evidence="1">170</strain>
    </source>
</reference>
<evidence type="ECO:0000313" key="2">
    <source>
        <dbReference type="Proteomes" id="UP000078397"/>
    </source>
</evidence>
<dbReference type="EMBL" id="LSBJ02000001">
    <property type="protein sequence ID" value="OAQ73572.1"/>
    <property type="molecule type" value="Genomic_DNA"/>
</dbReference>
<dbReference type="GeneID" id="28857073"/>
<dbReference type="RefSeq" id="XP_018149655.1">
    <property type="nucleotide sequence ID" value="XM_018293079.1"/>
</dbReference>
<organism evidence="1 2">
    <name type="scientific">Pochonia chlamydosporia 170</name>
    <dbReference type="NCBI Taxonomy" id="1380566"/>
    <lineage>
        <taxon>Eukaryota</taxon>
        <taxon>Fungi</taxon>
        <taxon>Dikarya</taxon>
        <taxon>Ascomycota</taxon>
        <taxon>Pezizomycotina</taxon>
        <taxon>Sordariomycetes</taxon>
        <taxon>Hypocreomycetidae</taxon>
        <taxon>Hypocreales</taxon>
        <taxon>Clavicipitaceae</taxon>
        <taxon>Pochonia</taxon>
    </lineage>
</organism>
<dbReference type="KEGG" id="pchm:VFPPC_15326"/>
<evidence type="ECO:0000313" key="1">
    <source>
        <dbReference type="EMBL" id="OAQ73572.1"/>
    </source>
</evidence>
<gene>
    <name evidence="1" type="ORF">VFPPC_15326</name>
</gene>
<sequence length="189" mass="20295">MLPCQCDFAVSFILQCSHPALLHAPSSTCSSIHVNVNVNVQVQPTLSSLAWAVANPKNQLTFDLTLHHLLLLSIVNSLLVSSPGPSAPLLFFVPAATLATTEHHTLSAAFCPVLHSHPPDSRPDETQFPNTRTLSPIDVVGLVGSLTCHPQTRVDFSLAPQPNHRFVASHIPAFASSANSVWSQRSQTS</sequence>
<dbReference type="AlphaFoldDB" id="A0A179G703"/>
<protein>
    <submittedName>
        <fullName evidence="1">Uncharacterized protein</fullName>
    </submittedName>
</protein>
<comment type="caution">
    <text evidence="1">The sequence shown here is derived from an EMBL/GenBank/DDBJ whole genome shotgun (WGS) entry which is preliminary data.</text>
</comment>
<proteinExistence type="predicted"/>
<dbReference type="Proteomes" id="UP000078397">
    <property type="component" value="Unassembled WGS sequence"/>
</dbReference>
<accession>A0A179G703</accession>
<keyword evidence="2" id="KW-1185">Reference proteome</keyword>
<name>A0A179G703_METCM</name>